<evidence type="ECO:0000256" key="4">
    <source>
        <dbReference type="ARBA" id="ARBA00022603"/>
    </source>
</evidence>
<dbReference type="GO" id="GO:0008168">
    <property type="term" value="F:methyltransferase activity"/>
    <property type="evidence" value="ECO:0007669"/>
    <property type="project" value="UniProtKB-KW"/>
</dbReference>
<comment type="catalytic activity">
    <reaction evidence="1">
        <text>guanosine(46) in tRNA + S-adenosyl-L-methionine = N(7)-methylguanosine(46) in tRNA + S-adenosyl-L-homocysteine</text>
        <dbReference type="Rhea" id="RHEA:42708"/>
        <dbReference type="Rhea" id="RHEA-COMP:10188"/>
        <dbReference type="Rhea" id="RHEA-COMP:10189"/>
        <dbReference type="ChEBI" id="CHEBI:57856"/>
        <dbReference type="ChEBI" id="CHEBI:59789"/>
        <dbReference type="ChEBI" id="CHEBI:74269"/>
        <dbReference type="ChEBI" id="CHEBI:74480"/>
        <dbReference type="EC" id="2.1.1.33"/>
    </reaction>
</comment>
<evidence type="ECO:0000256" key="2">
    <source>
        <dbReference type="ARBA" id="ARBA00003015"/>
    </source>
</evidence>
<dbReference type="InterPro" id="IPR029063">
    <property type="entry name" value="SAM-dependent_MTases_sf"/>
</dbReference>
<keyword evidence="7" id="KW-0819">tRNA processing</keyword>
<reference evidence="9" key="1">
    <citation type="submission" date="2019-02" db="EMBL/GenBank/DDBJ databases">
        <title>Draft genome sequence of Muricauda sp. 176CP4-71.</title>
        <authorList>
            <person name="Park J.-S."/>
        </authorList>
    </citation>
    <scope>NUCLEOTIDE SEQUENCE [LARGE SCALE GENOMIC DNA]</scope>
    <source>
        <strain evidence="9">176GS2-150</strain>
    </source>
</reference>
<keyword evidence="4 8" id="KW-0489">Methyltransferase</keyword>
<comment type="caution">
    <text evidence="8">The sequence shown here is derived from an EMBL/GenBank/DDBJ whole genome shotgun (WGS) entry which is preliminary data.</text>
</comment>
<keyword evidence="9" id="KW-1185">Reference proteome</keyword>
<gene>
    <name evidence="8" type="ORF">EXY25_07620</name>
</gene>
<keyword evidence="6" id="KW-0949">S-adenosyl-L-methionine</keyword>
<comment type="function">
    <text evidence="2">Catalyzes the formation of N(7)-methylguanine at position 46 (m7G46) in tRNA.</text>
</comment>
<evidence type="ECO:0000256" key="6">
    <source>
        <dbReference type="ARBA" id="ARBA00022691"/>
    </source>
</evidence>
<keyword evidence="5" id="KW-0808">Transferase</keyword>
<dbReference type="PROSITE" id="PS51625">
    <property type="entry name" value="SAM_MT_TRMB"/>
    <property type="match status" value="1"/>
</dbReference>
<dbReference type="CDD" id="cd02440">
    <property type="entry name" value="AdoMet_MTases"/>
    <property type="match status" value="1"/>
</dbReference>
<dbReference type="EMBL" id="SHLY01000002">
    <property type="protein sequence ID" value="TAA47104.1"/>
    <property type="molecule type" value="Genomic_DNA"/>
</dbReference>
<organism evidence="8 9">
    <name type="scientific">Corallincola spongiicola</name>
    <dbReference type="NCBI Taxonomy" id="2520508"/>
    <lineage>
        <taxon>Bacteria</taxon>
        <taxon>Pseudomonadati</taxon>
        <taxon>Pseudomonadota</taxon>
        <taxon>Gammaproteobacteria</taxon>
        <taxon>Alteromonadales</taxon>
        <taxon>Psychromonadaceae</taxon>
        <taxon>Corallincola</taxon>
    </lineage>
</organism>
<dbReference type="PANTHER" id="PTHR23417:SF14">
    <property type="entry name" value="PENTACOTRIPEPTIDE-REPEAT REGION OF PRORP DOMAIN-CONTAINING PROTEIN"/>
    <property type="match status" value="1"/>
</dbReference>
<evidence type="ECO:0000256" key="7">
    <source>
        <dbReference type="ARBA" id="ARBA00022694"/>
    </source>
</evidence>
<dbReference type="SUPFAM" id="SSF53335">
    <property type="entry name" value="S-adenosyl-L-methionine-dependent methyltransferases"/>
    <property type="match status" value="1"/>
</dbReference>
<accession>A0ABY1WRE5</accession>
<protein>
    <recommendedName>
        <fullName evidence="3">tRNA (guanine(46)-N(7))-methyltransferase</fullName>
        <ecNumber evidence="3">2.1.1.33</ecNumber>
    </recommendedName>
</protein>
<dbReference type="GO" id="GO:0032259">
    <property type="term" value="P:methylation"/>
    <property type="evidence" value="ECO:0007669"/>
    <property type="project" value="UniProtKB-KW"/>
</dbReference>
<dbReference type="InterPro" id="IPR003358">
    <property type="entry name" value="tRNA_(Gua-N-7)_MeTrfase_Trmb"/>
</dbReference>
<sequence length="227" mass="25323">MSDGSETAGNSRAVQSNQAGLHERLDEVVLKHLAEPFLKPQAERSLALFAQLSEQVKQHGGPVVLDSCCGVGESTRRLALRHPQALVIGMDKSADRIERQSDLAISADNYLLARADLNDLWRLIAAADWPITHHYLLYPNPWPKSKHLQRRWHGAGVFPDLIKIGGQLELRSNWPIYLQEFARALALAGQGQHPVVPLTDATEALTPFERKYRDSGQTLWQLVCELG</sequence>
<proteinExistence type="predicted"/>
<dbReference type="Proteomes" id="UP000292544">
    <property type="component" value="Unassembled WGS sequence"/>
</dbReference>
<evidence type="ECO:0000256" key="1">
    <source>
        <dbReference type="ARBA" id="ARBA00000142"/>
    </source>
</evidence>
<evidence type="ECO:0000256" key="5">
    <source>
        <dbReference type="ARBA" id="ARBA00022679"/>
    </source>
</evidence>
<dbReference type="EC" id="2.1.1.33" evidence="3"/>
<evidence type="ECO:0000256" key="3">
    <source>
        <dbReference type="ARBA" id="ARBA00011977"/>
    </source>
</evidence>
<evidence type="ECO:0000313" key="8">
    <source>
        <dbReference type="EMBL" id="TAA47104.1"/>
    </source>
</evidence>
<name>A0ABY1WRE5_9GAMM</name>
<dbReference type="RefSeq" id="WP_130566311.1">
    <property type="nucleotide sequence ID" value="NZ_SHLY01000002.1"/>
</dbReference>
<dbReference type="Pfam" id="PF02390">
    <property type="entry name" value="Methyltransf_4"/>
    <property type="match status" value="1"/>
</dbReference>
<dbReference type="PANTHER" id="PTHR23417">
    <property type="entry name" value="3-DEOXY-D-MANNO-OCTULOSONIC-ACID TRANSFERASE/TRNA GUANINE-N 7 - -METHYLTRANSFERASE"/>
    <property type="match status" value="1"/>
</dbReference>
<dbReference type="Gene3D" id="3.40.50.150">
    <property type="entry name" value="Vaccinia Virus protein VP39"/>
    <property type="match status" value="1"/>
</dbReference>
<evidence type="ECO:0000313" key="9">
    <source>
        <dbReference type="Proteomes" id="UP000292544"/>
    </source>
</evidence>